<dbReference type="AlphaFoldDB" id="A0A8H6HMK4"/>
<evidence type="ECO:0000313" key="3">
    <source>
        <dbReference type="Proteomes" id="UP000521943"/>
    </source>
</evidence>
<reference evidence="2 3" key="1">
    <citation type="submission" date="2020-07" db="EMBL/GenBank/DDBJ databases">
        <title>Comparative genomics of pyrophilous fungi reveals a link between fire events and developmental genes.</title>
        <authorList>
            <consortium name="DOE Joint Genome Institute"/>
            <person name="Steindorff A.S."/>
            <person name="Carver A."/>
            <person name="Calhoun S."/>
            <person name="Stillman K."/>
            <person name="Liu H."/>
            <person name="Lipzen A."/>
            <person name="Pangilinan J."/>
            <person name="Labutti K."/>
            <person name="Bruns T.D."/>
            <person name="Grigoriev I.V."/>
        </authorList>
    </citation>
    <scope>NUCLEOTIDE SEQUENCE [LARGE SCALE GENOMIC DNA]</scope>
    <source>
        <strain evidence="2 3">CBS 144469</strain>
    </source>
</reference>
<protein>
    <submittedName>
        <fullName evidence="2">Uncharacterized protein</fullName>
    </submittedName>
</protein>
<gene>
    <name evidence="2" type="ORF">DFP72DRAFT_1073316</name>
</gene>
<dbReference type="Proteomes" id="UP000521943">
    <property type="component" value="Unassembled WGS sequence"/>
</dbReference>
<sequence>MDNSRCWGRQSVGGTMYYSPNAPSAGYTAFMEDLGSVDNPFQPEKTGRLRVQFPSFVGPREWSQEFGWLAFVPAWRWYEEGAGGILRELAHSPPVLHEVTAEGVHYYKAKSGRLKNLEDCLFKAVTALRGKYHTPCILPYLPHKVGYTRAFSKRSILERKLEEAQEWCLVWLGALSFLIAWAKAPGDLPEGFSHCYPEWRTVLREAGLGEGWIDDVLHSPVCDYSAASRRAGCIIRLCNPKAGQPDVLWFQKHGIPVWYAWGQSEVEAMRRNPRLAAFQPPANVQETITLGATSDVFSSVGSGRTMEGEWEAFFLGRALEQERRIKVETPAQRQARESRTREPPNQSAPVFEWFQCNDSPTGFRRTPVPSKLRAETLELYGPQQKRYDPVFNEWNCCFEFGDDGESEAGHAVLEECLGEGCRGRGTADEEGQDLGPNLGSGGVLEEAVSHMELDRPPIAFTAQGRMKWDGALPHEVEGVYCVHYGFSHSTVGETEVVGRDEGNGRERAVFLRLLGSGPWSRFEERDAYFETDHYAAVQAFVSSLARGGKDVGASWDVRDNSICPVRLTDRFTSIRVVQGGRYKGVADTNEKEDRYYVFSMKHKTVPWKLAVVSATVALMVCRLPPAFTEPDIVFFLGQLGIPFRIFHRYAKLPSVHVRHPVPQELPVRRYDHIFTKADYDAYVRMKTLILGQTHMQAALRRGGIIWRLAIGILGCSRLIEPPSQWGAVQDVEISGATYVEDILTTIEMDLLCGAYECVSEDGKKRALKSWWPLNRYYEKEECGENYGRWTGRREDWYQKRVECIETSDTGMGQPLTYTKWKSTQHGVPAIRAFHRALEVGSKRLFE</sequence>
<evidence type="ECO:0000313" key="2">
    <source>
        <dbReference type="EMBL" id="KAF6749185.1"/>
    </source>
</evidence>
<keyword evidence="3" id="KW-1185">Reference proteome</keyword>
<evidence type="ECO:0000256" key="1">
    <source>
        <dbReference type="SAM" id="MobiDB-lite"/>
    </source>
</evidence>
<feature type="region of interest" description="Disordered" evidence="1">
    <location>
        <begin position="325"/>
        <end position="347"/>
    </location>
</feature>
<accession>A0A8H6HMK4</accession>
<dbReference type="OrthoDB" id="3270336at2759"/>
<organism evidence="2 3">
    <name type="scientific">Ephemerocybe angulata</name>
    <dbReference type="NCBI Taxonomy" id="980116"/>
    <lineage>
        <taxon>Eukaryota</taxon>
        <taxon>Fungi</taxon>
        <taxon>Dikarya</taxon>
        <taxon>Basidiomycota</taxon>
        <taxon>Agaricomycotina</taxon>
        <taxon>Agaricomycetes</taxon>
        <taxon>Agaricomycetidae</taxon>
        <taxon>Agaricales</taxon>
        <taxon>Agaricineae</taxon>
        <taxon>Psathyrellaceae</taxon>
        <taxon>Ephemerocybe</taxon>
    </lineage>
</organism>
<dbReference type="EMBL" id="JACGCI010000064">
    <property type="protein sequence ID" value="KAF6749185.1"/>
    <property type="molecule type" value="Genomic_DNA"/>
</dbReference>
<name>A0A8H6HMK4_9AGAR</name>
<comment type="caution">
    <text evidence="2">The sequence shown here is derived from an EMBL/GenBank/DDBJ whole genome shotgun (WGS) entry which is preliminary data.</text>
</comment>
<proteinExistence type="predicted"/>